<dbReference type="GO" id="GO:0007338">
    <property type="term" value="P:single fertilization"/>
    <property type="evidence" value="ECO:0007669"/>
    <property type="project" value="UniProtKB-KW"/>
</dbReference>
<keyword evidence="2 5" id="KW-0732">Signal</keyword>
<evidence type="ECO:0000313" key="6">
    <source>
        <dbReference type="EMBL" id="AAD28265.1"/>
    </source>
</evidence>
<name>Q9Y1I5_TEGFU</name>
<evidence type="ECO:0000256" key="2">
    <source>
        <dbReference type="ARBA" id="ARBA00022729"/>
    </source>
</evidence>
<dbReference type="Gene3D" id="1.20.150.10">
    <property type="entry name" value="Fertilization protein"/>
    <property type="match status" value="1"/>
</dbReference>
<evidence type="ECO:0000256" key="1">
    <source>
        <dbReference type="ARBA" id="ARBA00020186"/>
    </source>
</evidence>
<proteinExistence type="evidence at transcript level"/>
<evidence type="ECO:0000256" key="4">
    <source>
        <dbReference type="ARBA" id="ARBA00029785"/>
    </source>
</evidence>
<dbReference type="CDD" id="cd00243">
    <property type="entry name" value="Lysin-Sp18"/>
    <property type="match status" value="1"/>
</dbReference>
<reference evidence="6" key="1">
    <citation type="journal article" date="1999" name="Mol. Biol. Evol.">
        <title>Rapid evolution of fertilization selectivity and lysin cDNA sequences in teguline gastropods.</title>
        <authorList>
            <person name="Hellberg M.E."/>
            <person name="Vacquier V.D."/>
        </authorList>
    </citation>
    <scope>NUCLEOTIDE SEQUENCE</scope>
</reference>
<feature type="signal peptide" evidence="5">
    <location>
        <begin position="1"/>
        <end position="22"/>
    </location>
</feature>
<evidence type="ECO:0000256" key="3">
    <source>
        <dbReference type="ARBA" id="ARBA00023279"/>
    </source>
</evidence>
<dbReference type="InterPro" id="IPR001379">
    <property type="entry name" value="Egg_lysin"/>
</dbReference>
<accession>Q9Y1I5</accession>
<dbReference type="AlphaFoldDB" id="Q9Y1I5"/>
<evidence type="ECO:0000256" key="5">
    <source>
        <dbReference type="SAM" id="SignalP"/>
    </source>
</evidence>
<organism evidence="6">
    <name type="scientific">Tegula funebralis</name>
    <name type="common">Black turban snail</name>
    <name type="synonym">Chlorostoma funebralis</name>
    <dbReference type="NCBI Taxonomy" id="80350"/>
    <lineage>
        <taxon>Eukaryota</taxon>
        <taxon>Metazoa</taxon>
        <taxon>Spiralia</taxon>
        <taxon>Lophotrochozoa</taxon>
        <taxon>Mollusca</taxon>
        <taxon>Gastropoda</taxon>
        <taxon>Vetigastropoda</taxon>
        <taxon>Trochida</taxon>
        <taxon>Trochoidea</taxon>
        <taxon>Tegulidae</taxon>
        <taxon>Tegula</taxon>
    </lineage>
</organism>
<dbReference type="Pfam" id="PF01303">
    <property type="entry name" value="Egg_lysin"/>
    <property type="match status" value="1"/>
</dbReference>
<dbReference type="EMBL" id="AF132339">
    <property type="protein sequence ID" value="AAD28265.1"/>
    <property type="molecule type" value="mRNA"/>
</dbReference>
<sequence>MKGAVVCFVATIAALQWTNVYGHTPGVRIVQHGYVDFGRVNNGLIKGGMFLEMDNVAKRFCRKHPSAKPYFQYMRYLNRQRIYGNWNNYSQWARGLVQKLGRKPTSREFANIGRKMGKEMDCEAYFRIVVRYRLKLNPDKRKLLNTPAIDFPIRTLRNWG</sequence>
<protein>
    <recommendedName>
        <fullName evidence="1">Egg-lysin</fullName>
    </recommendedName>
    <alternativeName>
        <fullName evidence="4">Sperm-lysin</fullName>
    </alternativeName>
</protein>
<dbReference type="InterPro" id="IPR035916">
    <property type="entry name" value="Egg_lysin_sf"/>
</dbReference>
<keyword evidence="3" id="KW-0278">Fertilization</keyword>
<dbReference type="SUPFAM" id="SSF47082">
    <property type="entry name" value="Fertilization protein"/>
    <property type="match status" value="1"/>
</dbReference>
<feature type="chain" id="PRO_5004337844" description="Egg-lysin" evidence="5">
    <location>
        <begin position="23"/>
        <end position="160"/>
    </location>
</feature>